<dbReference type="EMBL" id="JABXBU010000030">
    <property type="protein sequence ID" value="KAF8784435.1"/>
    <property type="molecule type" value="Genomic_DNA"/>
</dbReference>
<dbReference type="GO" id="GO:0005886">
    <property type="term" value="C:plasma membrane"/>
    <property type="evidence" value="ECO:0007669"/>
    <property type="project" value="UniProtKB-SubCell"/>
</dbReference>
<feature type="transmembrane region" description="Helical" evidence="11">
    <location>
        <begin position="649"/>
        <end position="672"/>
    </location>
</feature>
<keyword evidence="7 11" id="KW-1133">Transmembrane helix</keyword>
<evidence type="ECO:0000256" key="6">
    <source>
        <dbReference type="ARBA" id="ARBA00022692"/>
    </source>
</evidence>
<dbReference type="InterPro" id="IPR020846">
    <property type="entry name" value="MFS_dom"/>
</dbReference>
<evidence type="ECO:0000256" key="10">
    <source>
        <dbReference type="ARBA" id="ARBA00024348"/>
    </source>
</evidence>
<dbReference type="PANTHER" id="PTHR48021">
    <property type="match status" value="1"/>
</dbReference>
<dbReference type="GO" id="GO:0016757">
    <property type="term" value="F:glycosyltransferase activity"/>
    <property type="evidence" value="ECO:0007669"/>
    <property type="project" value="UniProtKB-KW"/>
</dbReference>
<comment type="caution">
    <text evidence="13">The sequence shown here is derived from an EMBL/GenBank/DDBJ whole genome shotgun (WGS) entry which is preliminary data.</text>
</comment>
<dbReference type="AlphaFoldDB" id="A0A8T0F276"/>
<dbReference type="InterPro" id="IPR036259">
    <property type="entry name" value="MFS_trans_sf"/>
</dbReference>
<evidence type="ECO:0000256" key="2">
    <source>
        <dbReference type="ARBA" id="ARBA00007647"/>
    </source>
</evidence>
<dbReference type="PANTHER" id="PTHR48021:SF1">
    <property type="entry name" value="GH07001P-RELATED"/>
    <property type="match status" value="1"/>
</dbReference>
<keyword evidence="6 11" id="KW-0812">Transmembrane</keyword>
<dbReference type="SUPFAM" id="SSF103473">
    <property type="entry name" value="MFS general substrate transporter"/>
    <property type="match status" value="1"/>
</dbReference>
<name>A0A8T0F276_ARGBR</name>
<dbReference type="CDD" id="cd17358">
    <property type="entry name" value="MFS_GLUT6_8_Class3_like"/>
    <property type="match status" value="1"/>
</dbReference>
<feature type="transmembrane region" description="Helical" evidence="11">
    <location>
        <begin position="585"/>
        <end position="607"/>
    </location>
</feature>
<dbReference type="Pfam" id="PF01697">
    <property type="entry name" value="Glyco_transf_92"/>
    <property type="match status" value="1"/>
</dbReference>
<keyword evidence="8 11" id="KW-0472">Membrane</keyword>
<keyword evidence="4" id="KW-0328">Glycosyltransferase</keyword>
<feature type="transmembrane region" description="Helical" evidence="11">
    <location>
        <begin position="503"/>
        <end position="522"/>
    </location>
</feature>
<reference evidence="13" key="2">
    <citation type="submission" date="2020-06" db="EMBL/GenBank/DDBJ databases">
        <authorList>
            <person name="Sheffer M."/>
        </authorList>
    </citation>
    <scope>NUCLEOTIDE SEQUENCE</scope>
</reference>
<dbReference type="Pfam" id="PF00083">
    <property type="entry name" value="Sugar_tr"/>
    <property type="match status" value="1"/>
</dbReference>
<feature type="transmembrane region" description="Helical" evidence="11">
    <location>
        <begin position="622"/>
        <end position="642"/>
    </location>
</feature>
<feature type="domain" description="Major facilitator superfamily (MFS) profile" evidence="12">
    <location>
        <begin position="320"/>
        <end position="775"/>
    </location>
</feature>
<proteinExistence type="inferred from homology"/>
<evidence type="ECO:0000256" key="4">
    <source>
        <dbReference type="ARBA" id="ARBA00022676"/>
    </source>
</evidence>
<dbReference type="InterPro" id="IPR005828">
    <property type="entry name" value="MFS_sugar_transport-like"/>
</dbReference>
<evidence type="ECO:0000259" key="12">
    <source>
        <dbReference type="PROSITE" id="PS50850"/>
    </source>
</evidence>
<feature type="transmembrane region" description="Helical" evidence="11">
    <location>
        <begin position="753"/>
        <end position="771"/>
    </location>
</feature>
<dbReference type="InterPro" id="IPR050549">
    <property type="entry name" value="MFS_Trehalose_Transporter"/>
</dbReference>
<feature type="transmembrane region" description="Helical" evidence="11">
    <location>
        <begin position="443"/>
        <end position="464"/>
    </location>
</feature>
<evidence type="ECO:0000256" key="3">
    <source>
        <dbReference type="ARBA" id="ARBA00022475"/>
    </source>
</evidence>
<dbReference type="InterPro" id="IPR008166">
    <property type="entry name" value="Glyco_transf_92"/>
</dbReference>
<evidence type="ECO:0000256" key="11">
    <source>
        <dbReference type="SAM" id="Phobius"/>
    </source>
</evidence>
<keyword evidence="14" id="KW-1185">Reference proteome</keyword>
<evidence type="ECO:0000256" key="8">
    <source>
        <dbReference type="ARBA" id="ARBA00023136"/>
    </source>
</evidence>
<feature type="transmembrane region" description="Helical" evidence="11">
    <location>
        <begin position="720"/>
        <end position="741"/>
    </location>
</feature>
<dbReference type="InterPro" id="IPR003663">
    <property type="entry name" value="Sugar/inositol_transpt"/>
</dbReference>
<keyword evidence="5" id="KW-0808">Transferase</keyword>
<sequence>MKRISVEEQEVKSLQVSTAEQKYSNLSLVFQMMNAFQFRDSETKYNEKLFEFKKNLKIDFSVQEQIVGIPYWTEIFPNIYVYSSYWMYKKSRSLIFTKNTSVSMLWKMECKLHYEKENQKFLPKTNLILLDKQDTNMFLFLECMPFEGEVPHSISFVYRNLTSLVSLPVIHKESYIGHFTMCVQPLPSTFKDVNRILEFIIYHSQMGIKFFIFYEAGLSFNVRKLLKHVAVKDNINLLILPWNLPFYSQNEFSVTELYFLDCFHRVLARNHSDFALKLELNDFIVPKNAWNFTYFNAHDSSVNVYRLYRKVFCEEYPNDIIAHSLFMPFVSLLKTKVSNENGSAKEIAFDVKKLKQTVSDSKEFHSWFQLKKLQKTRLIPDTSVVLHSYNKCGLKSDNDKESFSEDRSPIADKLGRKTTLILNIIPFIAGWFSICFAENIGTIIAGRLICGIACGVVSVAVPMYCVEIATSEVRGLLGSSFQGFMVIGNLLSAIIGSYVTWEYLSLVGAGVATLGLVCFFLMPESPRWILAQEDMDGAIRVMRNLQGNHPETEEEFFKISKDLKSQPKGLLTWRECKHPTVYKPALISVVLMFFQQFSGSNAVLFYSTSIFNASKDFLNPKYATIILGAVQVVATLLSNLIVDKAGRKVLLFLSGALMSASLTALSVYYYVSVANFTFEARFDWIPLVSLILFVTAFSLGYGSIPWLLTAEMVPLRARSTIGGLATFANGLFAFIITKTFSELEDLAHNYGAFWTYAALSFVGCFFVILVVPETKGKELEDITKYFCKTTKNDLKNSTEISISVLSK</sequence>
<dbReference type="NCBIfam" id="TIGR00879">
    <property type="entry name" value="SP"/>
    <property type="match status" value="1"/>
</dbReference>
<comment type="subcellular location">
    <subcellularLocation>
        <location evidence="1">Cell membrane</location>
        <topology evidence="1">Multi-pass membrane protein</topology>
    </subcellularLocation>
</comment>
<reference evidence="13" key="1">
    <citation type="journal article" date="2020" name="bioRxiv">
        <title>Chromosome-level reference genome of the European wasp spider Argiope bruennichi: a resource for studies on range expansion and evolutionary adaptation.</title>
        <authorList>
            <person name="Sheffer M.M."/>
            <person name="Hoppe A."/>
            <person name="Krehenwinkel H."/>
            <person name="Uhl G."/>
            <person name="Kuss A.W."/>
            <person name="Jensen L."/>
            <person name="Jensen C."/>
            <person name="Gillespie R.G."/>
            <person name="Hoff K.J."/>
            <person name="Prost S."/>
        </authorList>
    </citation>
    <scope>NUCLEOTIDE SEQUENCE</scope>
</reference>
<evidence type="ECO:0000313" key="14">
    <source>
        <dbReference type="Proteomes" id="UP000807504"/>
    </source>
</evidence>
<dbReference type="PROSITE" id="PS50850">
    <property type="entry name" value="MFS"/>
    <property type="match status" value="1"/>
</dbReference>
<dbReference type="PRINTS" id="PR00171">
    <property type="entry name" value="SUGRTRNSPORT"/>
</dbReference>
<dbReference type="InterPro" id="IPR005829">
    <property type="entry name" value="Sugar_transporter_CS"/>
</dbReference>
<comment type="similarity">
    <text evidence="10">Belongs to the major facilitator superfamily. Sugar transporter (TC 2.A.1.1) family. Trehalose transporter subfamily.</text>
</comment>
<dbReference type="FunFam" id="1.20.1250.20:FF:000055">
    <property type="entry name" value="Facilitated trehalose transporter Tret1-2 homolog"/>
    <property type="match status" value="1"/>
</dbReference>
<evidence type="ECO:0000256" key="9">
    <source>
        <dbReference type="ARBA" id="ARBA00023180"/>
    </source>
</evidence>
<evidence type="ECO:0000313" key="13">
    <source>
        <dbReference type="EMBL" id="KAF8784435.1"/>
    </source>
</evidence>
<keyword evidence="9" id="KW-0325">Glycoprotein</keyword>
<dbReference type="Proteomes" id="UP000807504">
    <property type="component" value="Unassembled WGS sequence"/>
</dbReference>
<organism evidence="13 14">
    <name type="scientific">Argiope bruennichi</name>
    <name type="common">Wasp spider</name>
    <name type="synonym">Aranea bruennichi</name>
    <dbReference type="NCBI Taxonomy" id="94029"/>
    <lineage>
        <taxon>Eukaryota</taxon>
        <taxon>Metazoa</taxon>
        <taxon>Ecdysozoa</taxon>
        <taxon>Arthropoda</taxon>
        <taxon>Chelicerata</taxon>
        <taxon>Arachnida</taxon>
        <taxon>Araneae</taxon>
        <taxon>Araneomorphae</taxon>
        <taxon>Entelegynae</taxon>
        <taxon>Araneoidea</taxon>
        <taxon>Araneidae</taxon>
        <taxon>Argiope</taxon>
    </lineage>
</organism>
<accession>A0A8T0F276</accession>
<dbReference type="InterPro" id="IPR044775">
    <property type="entry name" value="MFS_ERD6/Tret1-like"/>
</dbReference>
<feature type="transmembrane region" description="Helical" evidence="11">
    <location>
        <begin position="420"/>
        <end position="437"/>
    </location>
</feature>
<evidence type="ECO:0000256" key="1">
    <source>
        <dbReference type="ARBA" id="ARBA00004651"/>
    </source>
</evidence>
<feature type="transmembrane region" description="Helical" evidence="11">
    <location>
        <begin position="684"/>
        <end position="708"/>
    </location>
</feature>
<gene>
    <name evidence="13" type="ORF">HNY73_010112</name>
</gene>
<dbReference type="GO" id="GO:0051119">
    <property type="term" value="F:sugar transmembrane transporter activity"/>
    <property type="evidence" value="ECO:0007669"/>
    <property type="project" value="InterPro"/>
</dbReference>
<protein>
    <submittedName>
        <fullName evidence="13">Facilitated trehalose transporter Tret1 like protein</fullName>
    </submittedName>
</protein>
<dbReference type="PROSITE" id="PS00217">
    <property type="entry name" value="SUGAR_TRANSPORT_2"/>
    <property type="match status" value="1"/>
</dbReference>
<evidence type="ECO:0000256" key="7">
    <source>
        <dbReference type="ARBA" id="ARBA00022989"/>
    </source>
</evidence>
<dbReference type="Gene3D" id="1.20.1250.20">
    <property type="entry name" value="MFS general substrate transporter like domains"/>
    <property type="match status" value="1"/>
</dbReference>
<evidence type="ECO:0000256" key="5">
    <source>
        <dbReference type="ARBA" id="ARBA00022679"/>
    </source>
</evidence>
<comment type="similarity">
    <text evidence="2">Belongs to the glycosyltransferase 92 family.</text>
</comment>
<keyword evidence="3" id="KW-1003">Cell membrane</keyword>